<gene>
    <name evidence="2" type="ORF">Rsub_08827</name>
</gene>
<dbReference type="AlphaFoldDB" id="A0A2V0PAP2"/>
<reference evidence="2 3" key="1">
    <citation type="journal article" date="2018" name="Sci. Rep.">
        <title>Raphidocelis subcapitata (=Pseudokirchneriella subcapitata) provides an insight into genome evolution and environmental adaptations in the Sphaeropleales.</title>
        <authorList>
            <person name="Suzuki S."/>
            <person name="Yamaguchi H."/>
            <person name="Nakajima N."/>
            <person name="Kawachi M."/>
        </authorList>
    </citation>
    <scope>NUCLEOTIDE SEQUENCE [LARGE SCALE GENOMIC DNA]</scope>
    <source>
        <strain evidence="2 3">NIES-35</strain>
    </source>
</reference>
<name>A0A2V0PAP2_9CHLO</name>
<accession>A0A2V0PAP2</accession>
<comment type="caution">
    <text evidence="2">The sequence shown here is derived from an EMBL/GenBank/DDBJ whole genome shotgun (WGS) entry which is preliminary data.</text>
</comment>
<protein>
    <submittedName>
        <fullName evidence="2">Uncharacterized protein</fullName>
    </submittedName>
</protein>
<feature type="region of interest" description="Disordered" evidence="1">
    <location>
        <begin position="72"/>
        <end position="104"/>
    </location>
</feature>
<keyword evidence="3" id="KW-1185">Reference proteome</keyword>
<proteinExistence type="predicted"/>
<evidence type="ECO:0000313" key="2">
    <source>
        <dbReference type="EMBL" id="GBF96012.1"/>
    </source>
</evidence>
<sequence length="163" mass="17252">MKNARSGDDVAINAVLLEKLGRIWLQHHGGRQGVAQWPGDTAPALVASPRNTSFCGNCEFLINYRAHAAQHRRAKAPALPEQRQTKRALTLPRKPAPQPHGSGAAACDIASLVGMARAAAAAASRSAQSAAAAADAAGSAARRASEAARWLLRSSPRRRRPRQ</sequence>
<dbReference type="EMBL" id="BDRX01000073">
    <property type="protein sequence ID" value="GBF96012.1"/>
    <property type="molecule type" value="Genomic_DNA"/>
</dbReference>
<dbReference type="InParanoid" id="A0A2V0PAP2"/>
<evidence type="ECO:0000256" key="1">
    <source>
        <dbReference type="SAM" id="MobiDB-lite"/>
    </source>
</evidence>
<evidence type="ECO:0000313" key="3">
    <source>
        <dbReference type="Proteomes" id="UP000247498"/>
    </source>
</evidence>
<dbReference type="Proteomes" id="UP000247498">
    <property type="component" value="Unassembled WGS sequence"/>
</dbReference>
<organism evidence="2 3">
    <name type="scientific">Raphidocelis subcapitata</name>
    <dbReference type="NCBI Taxonomy" id="307507"/>
    <lineage>
        <taxon>Eukaryota</taxon>
        <taxon>Viridiplantae</taxon>
        <taxon>Chlorophyta</taxon>
        <taxon>core chlorophytes</taxon>
        <taxon>Chlorophyceae</taxon>
        <taxon>CS clade</taxon>
        <taxon>Sphaeropleales</taxon>
        <taxon>Selenastraceae</taxon>
        <taxon>Raphidocelis</taxon>
    </lineage>
</organism>